<dbReference type="Proteomes" id="UP000093080">
    <property type="component" value="Unassembled WGS sequence"/>
</dbReference>
<reference evidence="2 3" key="1">
    <citation type="submission" date="2016-06" db="EMBL/GenBank/DDBJ databases">
        <title>Respiratory ammonification of nitrate coupled to the oxidation of elemental sulfur in deep-sea autotrophic thermophilic bacteria.</title>
        <authorList>
            <person name="Slobodkina G.B."/>
            <person name="Mardanov A.V."/>
            <person name="Ravin N.V."/>
            <person name="Frolova A.A."/>
            <person name="Viryasiv M.B."/>
            <person name="Chernyh N.A."/>
            <person name="Bonch-Osmolovskaya E.A."/>
            <person name="Slobodkin A.I."/>
        </authorList>
    </citation>
    <scope>NUCLEOTIDE SEQUENCE [LARGE SCALE GENOMIC DNA]</scope>
    <source>
        <strain evidence="2 3">S69</strain>
    </source>
</reference>
<evidence type="ECO:0000313" key="3">
    <source>
        <dbReference type="Proteomes" id="UP000093080"/>
    </source>
</evidence>
<organism evidence="2 3">
    <name type="scientific">Dissulfuribacter thermophilus</name>
    <dbReference type="NCBI Taxonomy" id="1156395"/>
    <lineage>
        <taxon>Bacteria</taxon>
        <taxon>Pseudomonadati</taxon>
        <taxon>Thermodesulfobacteriota</taxon>
        <taxon>Dissulfuribacteria</taxon>
        <taxon>Dissulfuribacterales</taxon>
        <taxon>Dissulfuribacteraceae</taxon>
        <taxon>Dissulfuribacter</taxon>
    </lineage>
</organism>
<dbReference type="STRING" id="1156395.DBT_1439"/>
<proteinExistence type="predicted"/>
<sequence>MQNTNEIPTLALNVEEVETLHSVPQNPLDEALPLEQVKAQVQLIQRVMQGVMKKDEHYGVIPGSSKPVLYKAGAEKLAMTFRLAPKYEITRYDLPNGHREYEVICHIYSIISGKFLGSGTGNCSTLESKYRYRSGPIEPTGRQVPRKYWDLRKTNPEAAQKVIGGLGYAVKKINGRWEIVRKGERIENPDPADCWNTVKKMAKKRAFVDAILTVTAASDIFTQDIEDESSPPEADPPQPQPQTEAPKESVSERGEDDIPF</sequence>
<evidence type="ECO:0000256" key="1">
    <source>
        <dbReference type="SAM" id="MobiDB-lite"/>
    </source>
</evidence>
<feature type="region of interest" description="Disordered" evidence="1">
    <location>
        <begin position="222"/>
        <end position="260"/>
    </location>
</feature>
<evidence type="ECO:0000313" key="2">
    <source>
        <dbReference type="EMBL" id="OCC15316.1"/>
    </source>
</evidence>
<name>A0A1B9F5W4_9BACT</name>
<dbReference type="RefSeq" id="WP_067618172.1">
    <property type="nucleotide sequence ID" value="NZ_MAGO01000006.1"/>
</dbReference>
<dbReference type="PATRIC" id="fig|1156395.6.peg.1452"/>
<keyword evidence="3" id="KW-1185">Reference proteome</keyword>
<dbReference type="OrthoDB" id="6154571at2"/>
<accession>A0A1B9F5W4</accession>
<dbReference type="EMBL" id="MAGO01000006">
    <property type="protein sequence ID" value="OCC15316.1"/>
    <property type="molecule type" value="Genomic_DNA"/>
</dbReference>
<comment type="caution">
    <text evidence="2">The sequence shown here is derived from an EMBL/GenBank/DDBJ whole genome shotgun (WGS) entry which is preliminary data.</text>
</comment>
<gene>
    <name evidence="2" type="ORF">DBT_1439</name>
</gene>
<dbReference type="AlphaFoldDB" id="A0A1B9F5W4"/>
<protein>
    <submittedName>
        <fullName evidence="2">Uncharacterized protein</fullName>
    </submittedName>
</protein>